<feature type="signal peptide" evidence="1">
    <location>
        <begin position="1"/>
        <end position="29"/>
    </location>
</feature>
<reference evidence="2" key="2">
    <citation type="submission" date="2021-04" db="EMBL/GenBank/DDBJ databases">
        <authorList>
            <person name="Gilroy R."/>
        </authorList>
    </citation>
    <scope>NUCLEOTIDE SEQUENCE</scope>
    <source>
        <strain evidence="2">ChiHecec2B26-12326</strain>
    </source>
</reference>
<evidence type="ECO:0000256" key="1">
    <source>
        <dbReference type="SAM" id="SignalP"/>
    </source>
</evidence>
<accession>A0A9D1XQL3</accession>
<gene>
    <name evidence="2" type="ORF">H9848_04775</name>
</gene>
<name>A0A9D1XQL3_9BACT</name>
<evidence type="ECO:0008006" key="4">
    <source>
        <dbReference type="Google" id="ProtNLM"/>
    </source>
</evidence>
<evidence type="ECO:0000313" key="3">
    <source>
        <dbReference type="Proteomes" id="UP000823847"/>
    </source>
</evidence>
<proteinExistence type="predicted"/>
<feature type="chain" id="PRO_5039271258" description="Major fimbrial subunit protein N-terminal domain-containing protein" evidence="1">
    <location>
        <begin position="30"/>
        <end position="543"/>
    </location>
</feature>
<dbReference type="Proteomes" id="UP000823847">
    <property type="component" value="Unassembled WGS sequence"/>
</dbReference>
<reference evidence="2" key="1">
    <citation type="journal article" date="2021" name="PeerJ">
        <title>Extensive microbial diversity within the chicken gut microbiome revealed by metagenomics and culture.</title>
        <authorList>
            <person name="Gilroy R."/>
            <person name="Ravi A."/>
            <person name="Getino M."/>
            <person name="Pursley I."/>
            <person name="Horton D.L."/>
            <person name="Alikhan N.F."/>
            <person name="Baker D."/>
            <person name="Gharbi K."/>
            <person name="Hall N."/>
            <person name="Watson M."/>
            <person name="Adriaenssens E.M."/>
            <person name="Foster-Nyarko E."/>
            <person name="Jarju S."/>
            <person name="Secka A."/>
            <person name="Antonio M."/>
            <person name="Oren A."/>
            <person name="Chaudhuri R.R."/>
            <person name="La Ragione R."/>
            <person name="Hildebrand F."/>
            <person name="Pallen M.J."/>
        </authorList>
    </citation>
    <scope>NUCLEOTIDE SEQUENCE</scope>
    <source>
        <strain evidence="2">ChiHecec2B26-12326</strain>
    </source>
</reference>
<dbReference type="EMBL" id="DXEN01000031">
    <property type="protein sequence ID" value="HIX85906.1"/>
    <property type="molecule type" value="Genomic_DNA"/>
</dbReference>
<protein>
    <recommendedName>
        <fullName evidence="4">Major fimbrial subunit protein N-terminal domain-containing protein</fullName>
    </recommendedName>
</protein>
<keyword evidence="1" id="KW-0732">Signal</keyword>
<sequence>MNRLKDTYKHMAAVASALLLALSVLPACSDDEGGGADIPEAQYAKLVISLGSLDNATPAATKAVDDDGYIESDIIDDEYNDSDYEHYIDKWWLLVLHQEDGAYQFDRLISNSPTANNTHPDSETSIEMELLIYDTYKFYAFANLGGLDNGEDVIKWIEGLNAASFEEAEFQKEGVELLDMNSYHEGEGSSYIPMSSYGYTVTVQADNNSLRIPLIRLLGKVELDVTNSSGKDVKIEKLTMGKFRDEGEIYLLPYDVATGDNGTGNLMVGTGDEKKLLNPSFPTESERVGNDWTLPETADKELFASAENDANKRTYTFYINETGNQNQEGGGAKDMTIAMKVSGIEKDETEQDTRFFFIRRNDWLRIPILISNAQTTITVAQRHMPIGGVPAELFFDNGAIIADQTVTLDHAGIVTIGYALKEINGQTNGWSLKYLQSTYQPGEQFCMAQVEDNPNGLILVRDDDKDDESQKNIWIDLDWLDDSQKGFNLQPTEGSKTSGSFKLRIQELASGTAKVKLTLVATHTSGQEIILPYTITLNYEGGN</sequence>
<dbReference type="AlphaFoldDB" id="A0A9D1XQL3"/>
<comment type="caution">
    <text evidence="2">The sequence shown here is derived from an EMBL/GenBank/DDBJ whole genome shotgun (WGS) entry which is preliminary data.</text>
</comment>
<organism evidence="2 3">
    <name type="scientific">Candidatus Parabacteroides intestinigallinarum</name>
    <dbReference type="NCBI Taxonomy" id="2838722"/>
    <lineage>
        <taxon>Bacteria</taxon>
        <taxon>Pseudomonadati</taxon>
        <taxon>Bacteroidota</taxon>
        <taxon>Bacteroidia</taxon>
        <taxon>Bacteroidales</taxon>
        <taxon>Tannerellaceae</taxon>
        <taxon>Parabacteroides</taxon>
    </lineage>
</organism>
<evidence type="ECO:0000313" key="2">
    <source>
        <dbReference type="EMBL" id="HIX85906.1"/>
    </source>
</evidence>